<protein>
    <recommendedName>
        <fullName evidence="1">N-acetyltransferase domain-containing protein</fullName>
    </recommendedName>
</protein>
<gene>
    <name evidence="2" type="ORF">PR048_025807</name>
</gene>
<dbReference type="PANTHER" id="PTHR20905:SF1">
    <property type="entry name" value="AT07410P-RELATED"/>
    <property type="match status" value="1"/>
</dbReference>
<dbReference type="Gene3D" id="3.40.630.30">
    <property type="match status" value="1"/>
</dbReference>
<evidence type="ECO:0000259" key="1">
    <source>
        <dbReference type="PROSITE" id="PS51186"/>
    </source>
</evidence>
<proteinExistence type="predicted"/>
<dbReference type="PANTHER" id="PTHR20905">
    <property type="entry name" value="N-ACETYLTRANSFERASE-RELATED"/>
    <property type="match status" value="1"/>
</dbReference>
<organism evidence="2 3">
    <name type="scientific">Dryococelus australis</name>
    <dbReference type="NCBI Taxonomy" id="614101"/>
    <lineage>
        <taxon>Eukaryota</taxon>
        <taxon>Metazoa</taxon>
        <taxon>Ecdysozoa</taxon>
        <taxon>Arthropoda</taxon>
        <taxon>Hexapoda</taxon>
        <taxon>Insecta</taxon>
        <taxon>Pterygota</taxon>
        <taxon>Neoptera</taxon>
        <taxon>Polyneoptera</taxon>
        <taxon>Phasmatodea</taxon>
        <taxon>Verophasmatodea</taxon>
        <taxon>Anareolatae</taxon>
        <taxon>Phasmatidae</taxon>
        <taxon>Eurycanthinae</taxon>
        <taxon>Dryococelus</taxon>
    </lineage>
</organism>
<dbReference type="InterPro" id="IPR000182">
    <property type="entry name" value="GNAT_dom"/>
</dbReference>
<reference evidence="2 3" key="1">
    <citation type="submission" date="2023-02" db="EMBL/GenBank/DDBJ databases">
        <title>LHISI_Scaffold_Assembly.</title>
        <authorList>
            <person name="Stuart O.P."/>
            <person name="Cleave R."/>
            <person name="Magrath M.J.L."/>
            <person name="Mikheyev A.S."/>
        </authorList>
    </citation>
    <scope>NUCLEOTIDE SEQUENCE [LARGE SCALE GENOMIC DNA]</scope>
    <source>
        <strain evidence="2">Daus_M_001</strain>
        <tissue evidence="2">Leg muscle</tissue>
    </source>
</reference>
<evidence type="ECO:0000313" key="2">
    <source>
        <dbReference type="EMBL" id="KAJ8872205.1"/>
    </source>
</evidence>
<dbReference type="EMBL" id="JARBHB010000011">
    <property type="protein sequence ID" value="KAJ8872205.1"/>
    <property type="molecule type" value="Genomic_DNA"/>
</dbReference>
<feature type="domain" description="N-acetyltransferase" evidence="1">
    <location>
        <begin position="7"/>
        <end position="192"/>
    </location>
</feature>
<dbReference type="Pfam" id="PF00583">
    <property type="entry name" value="Acetyltransf_1"/>
    <property type="match status" value="1"/>
</dbReference>
<dbReference type="SUPFAM" id="SSF55729">
    <property type="entry name" value="Acyl-CoA N-acyltransferases (Nat)"/>
    <property type="match status" value="1"/>
</dbReference>
<name>A0ABQ9GJK4_9NEOP</name>
<sequence length="213" mass="23889">MSGDKGYSIRLATDSDMDSVVELLRHFFVKEEPINSSGPKPMDPTELYSLKFLGKGMSLVATSADGSVVGVCINNEGTPAGYADRARTKESTTNRHMKKVLTLLDKAEEVADIWNKYGIDRFFDVRIITVHGSMRGKGIGKALLEKSLQMAKERGYKLVHIECTGIYSARIAEQLGMECVFRIPYIEYKDQNGQLVFNVPEPHNEFKLFVMKL</sequence>
<dbReference type="Proteomes" id="UP001159363">
    <property type="component" value="Chromosome 10"/>
</dbReference>
<keyword evidence="3" id="KW-1185">Reference proteome</keyword>
<comment type="caution">
    <text evidence="2">The sequence shown here is derived from an EMBL/GenBank/DDBJ whole genome shotgun (WGS) entry which is preliminary data.</text>
</comment>
<dbReference type="CDD" id="cd04301">
    <property type="entry name" value="NAT_SF"/>
    <property type="match status" value="1"/>
</dbReference>
<dbReference type="PROSITE" id="PS51186">
    <property type="entry name" value="GNAT"/>
    <property type="match status" value="1"/>
</dbReference>
<evidence type="ECO:0000313" key="3">
    <source>
        <dbReference type="Proteomes" id="UP001159363"/>
    </source>
</evidence>
<dbReference type="InterPro" id="IPR016181">
    <property type="entry name" value="Acyl_CoA_acyltransferase"/>
</dbReference>
<accession>A0ABQ9GJK4</accession>